<evidence type="ECO:0000256" key="3">
    <source>
        <dbReference type="ARBA" id="ARBA00012438"/>
    </source>
</evidence>
<organism evidence="14 15">
    <name type="scientific">Thiospirochaeta perfilievii</name>
    <dbReference type="NCBI Taxonomy" id="252967"/>
    <lineage>
        <taxon>Bacteria</taxon>
        <taxon>Pseudomonadati</taxon>
        <taxon>Spirochaetota</taxon>
        <taxon>Spirochaetia</taxon>
        <taxon>Spirochaetales</taxon>
        <taxon>Spirochaetaceae</taxon>
        <taxon>Thiospirochaeta</taxon>
    </lineage>
</organism>
<comment type="subcellular location">
    <subcellularLocation>
        <location evidence="2">Cell membrane</location>
    </subcellularLocation>
</comment>
<accession>A0A5C1QEV0</accession>
<dbReference type="PRINTS" id="PR00344">
    <property type="entry name" value="BCTRLSENSOR"/>
</dbReference>
<keyword evidence="12" id="KW-0812">Transmembrane</keyword>
<dbReference type="FunFam" id="3.30.565.10:FF:000023">
    <property type="entry name" value="PAS domain-containing sensor histidine kinase"/>
    <property type="match status" value="1"/>
</dbReference>
<keyword evidence="9" id="KW-0067">ATP-binding</keyword>
<evidence type="ECO:0000313" key="15">
    <source>
        <dbReference type="Proteomes" id="UP000323824"/>
    </source>
</evidence>
<dbReference type="AlphaFoldDB" id="A0A5C1QEV0"/>
<keyword evidence="12" id="KW-1133">Transmembrane helix</keyword>
<name>A0A5C1QEV0_9SPIO</name>
<keyword evidence="8 14" id="KW-0418">Kinase</keyword>
<keyword evidence="4" id="KW-1003">Cell membrane</keyword>
<feature type="transmembrane region" description="Helical" evidence="12">
    <location>
        <begin position="12"/>
        <end position="37"/>
    </location>
</feature>
<feature type="domain" description="Histidine kinase" evidence="13">
    <location>
        <begin position="242"/>
        <end position="456"/>
    </location>
</feature>
<dbReference type="InterPro" id="IPR050736">
    <property type="entry name" value="Sensor_HK_Regulatory"/>
</dbReference>
<comment type="catalytic activity">
    <reaction evidence="1">
        <text>ATP + protein L-histidine = ADP + protein N-phospho-L-histidine.</text>
        <dbReference type="EC" id="2.7.13.3"/>
    </reaction>
</comment>
<keyword evidence="11 12" id="KW-0472">Membrane</keyword>
<dbReference type="Gene3D" id="3.30.565.10">
    <property type="entry name" value="Histidine kinase-like ATPase, C-terminal domain"/>
    <property type="match status" value="1"/>
</dbReference>
<dbReference type="Gene3D" id="6.10.340.10">
    <property type="match status" value="1"/>
</dbReference>
<keyword evidence="5" id="KW-0597">Phosphoprotein</keyword>
<dbReference type="SUPFAM" id="SSF47384">
    <property type="entry name" value="Homodimeric domain of signal transducing histidine kinase"/>
    <property type="match status" value="1"/>
</dbReference>
<dbReference type="SUPFAM" id="SSF55874">
    <property type="entry name" value="ATPase domain of HSP90 chaperone/DNA topoisomerase II/histidine kinase"/>
    <property type="match status" value="1"/>
</dbReference>
<protein>
    <recommendedName>
        <fullName evidence="3">histidine kinase</fullName>
        <ecNumber evidence="3">2.7.13.3</ecNumber>
    </recommendedName>
</protein>
<dbReference type="Pfam" id="PF02518">
    <property type="entry name" value="HATPase_c"/>
    <property type="match status" value="1"/>
</dbReference>
<feature type="transmembrane region" description="Helical" evidence="12">
    <location>
        <begin position="159"/>
        <end position="178"/>
    </location>
</feature>
<gene>
    <name evidence="14" type="ORF">EW093_12705</name>
</gene>
<evidence type="ECO:0000256" key="2">
    <source>
        <dbReference type="ARBA" id="ARBA00004236"/>
    </source>
</evidence>
<dbReference type="InterPro" id="IPR003661">
    <property type="entry name" value="HisK_dim/P_dom"/>
</dbReference>
<dbReference type="KEGG" id="sper:EW093_12705"/>
<dbReference type="OrthoDB" id="9806130at2"/>
<keyword evidence="15" id="KW-1185">Reference proteome</keyword>
<dbReference type="InterPro" id="IPR036890">
    <property type="entry name" value="HATPase_C_sf"/>
</dbReference>
<evidence type="ECO:0000313" key="14">
    <source>
        <dbReference type="EMBL" id="QEN05539.1"/>
    </source>
</evidence>
<evidence type="ECO:0000256" key="6">
    <source>
        <dbReference type="ARBA" id="ARBA00022679"/>
    </source>
</evidence>
<keyword evidence="6" id="KW-0808">Transferase</keyword>
<dbReference type="RefSeq" id="WP_149568776.1">
    <property type="nucleotide sequence ID" value="NZ_CP035807.1"/>
</dbReference>
<dbReference type="EC" id="2.7.13.3" evidence="3"/>
<dbReference type="SMART" id="SM00388">
    <property type="entry name" value="HisKA"/>
    <property type="match status" value="1"/>
</dbReference>
<dbReference type="PROSITE" id="PS50109">
    <property type="entry name" value="HIS_KIN"/>
    <property type="match status" value="1"/>
</dbReference>
<evidence type="ECO:0000256" key="1">
    <source>
        <dbReference type="ARBA" id="ARBA00000085"/>
    </source>
</evidence>
<evidence type="ECO:0000256" key="10">
    <source>
        <dbReference type="ARBA" id="ARBA00023012"/>
    </source>
</evidence>
<proteinExistence type="predicted"/>
<keyword evidence="7" id="KW-0547">Nucleotide-binding</keyword>
<evidence type="ECO:0000256" key="9">
    <source>
        <dbReference type="ARBA" id="ARBA00022840"/>
    </source>
</evidence>
<evidence type="ECO:0000256" key="12">
    <source>
        <dbReference type="SAM" id="Phobius"/>
    </source>
</evidence>
<dbReference type="PANTHER" id="PTHR43711">
    <property type="entry name" value="TWO-COMPONENT HISTIDINE KINASE"/>
    <property type="match status" value="1"/>
</dbReference>
<dbReference type="Proteomes" id="UP000323824">
    <property type="component" value="Chromosome"/>
</dbReference>
<dbReference type="InterPro" id="IPR036097">
    <property type="entry name" value="HisK_dim/P_sf"/>
</dbReference>
<evidence type="ECO:0000256" key="7">
    <source>
        <dbReference type="ARBA" id="ARBA00022741"/>
    </source>
</evidence>
<dbReference type="InterPro" id="IPR004358">
    <property type="entry name" value="Sig_transdc_His_kin-like_C"/>
</dbReference>
<dbReference type="GO" id="GO:0000155">
    <property type="term" value="F:phosphorelay sensor kinase activity"/>
    <property type="evidence" value="ECO:0007669"/>
    <property type="project" value="InterPro"/>
</dbReference>
<dbReference type="EMBL" id="CP035807">
    <property type="protein sequence ID" value="QEN05539.1"/>
    <property type="molecule type" value="Genomic_DNA"/>
</dbReference>
<evidence type="ECO:0000256" key="11">
    <source>
        <dbReference type="ARBA" id="ARBA00023136"/>
    </source>
</evidence>
<dbReference type="InterPro" id="IPR003594">
    <property type="entry name" value="HATPase_dom"/>
</dbReference>
<evidence type="ECO:0000256" key="4">
    <source>
        <dbReference type="ARBA" id="ARBA00022475"/>
    </source>
</evidence>
<dbReference type="InterPro" id="IPR005467">
    <property type="entry name" value="His_kinase_dom"/>
</dbReference>
<keyword evidence="10" id="KW-0902">Two-component regulatory system</keyword>
<sequence>MFLNKVNVRIALTFTLFSTIVSIIIFTALSLLIMGFLRNEDYGQMRYQLDVLESKYEKGGLNLIISDIDISNMMYEGKPYFVRMQKGPSVFDMGPSVWKTDYNYSLLNGVEPGSITILKSEFHEFNLLVLTHIAKDGTIFQTGISNQYITQFARVLRKVFIILLIPLIITSMIFGLWYSKNTLKPVLDLTNTIKEIIETGKRKKEIKKYSGDDELSELVNLFSTLFDSNENLIRGMKETLDNVSHDLRTPLTRIRGISEVALTNPDPESHIEALSDTIEEIDSIIKILNALLDITASENGVLKLDIQRFNIKNLIEKSVDLYSFIAEDKAINLLLKFDFNQEYIYGDEIKIRQAIANILDNAVKYSGKGEVVEIVVYSIEDRLIIKIKDSGIGIGQDEIKNIWDRLYRSTRSRNEPGLGLGLSMVRAIITAHNGNVNVESIVGEGSTFTINLPLTKK</sequence>
<dbReference type="CDD" id="cd00082">
    <property type="entry name" value="HisKA"/>
    <property type="match status" value="1"/>
</dbReference>
<dbReference type="GO" id="GO:0005524">
    <property type="term" value="F:ATP binding"/>
    <property type="evidence" value="ECO:0007669"/>
    <property type="project" value="UniProtKB-KW"/>
</dbReference>
<reference evidence="14 15" key="1">
    <citation type="submission" date="2019-02" db="EMBL/GenBank/DDBJ databases">
        <authorList>
            <person name="Fomenkov A."/>
            <person name="Dubinina G."/>
            <person name="Grabovich M."/>
            <person name="Vincze T."/>
            <person name="Roberts R.J."/>
        </authorList>
    </citation>
    <scope>NUCLEOTIDE SEQUENCE [LARGE SCALE GENOMIC DNA]</scope>
    <source>
        <strain evidence="14 15">P</strain>
    </source>
</reference>
<evidence type="ECO:0000256" key="8">
    <source>
        <dbReference type="ARBA" id="ARBA00022777"/>
    </source>
</evidence>
<reference evidence="14 15" key="2">
    <citation type="submission" date="2019-09" db="EMBL/GenBank/DDBJ databases">
        <title>Complete Genome Sequence and Methylome Analysis of free living Spirochaetas.</title>
        <authorList>
            <person name="Leshcheva N."/>
            <person name="Mikheeva N."/>
        </authorList>
    </citation>
    <scope>NUCLEOTIDE SEQUENCE [LARGE SCALE GENOMIC DNA]</scope>
    <source>
        <strain evidence="14 15">P</strain>
    </source>
</reference>
<evidence type="ECO:0000259" key="13">
    <source>
        <dbReference type="PROSITE" id="PS50109"/>
    </source>
</evidence>
<dbReference type="PANTHER" id="PTHR43711:SF28">
    <property type="entry name" value="SENSOR HISTIDINE KINASE YXDK"/>
    <property type="match status" value="1"/>
</dbReference>
<dbReference type="Pfam" id="PF00512">
    <property type="entry name" value="HisKA"/>
    <property type="match status" value="1"/>
</dbReference>
<evidence type="ECO:0000256" key="5">
    <source>
        <dbReference type="ARBA" id="ARBA00022553"/>
    </source>
</evidence>
<dbReference type="Gene3D" id="1.10.287.130">
    <property type="match status" value="1"/>
</dbReference>
<dbReference type="GO" id="GO:0005886">
    <property type="term" value="C:plasma membrane"/>
    <property type="evidence" value="ECO:0007669"/>
    <property type="project" value="UniProtKB-SubCell"/>
</dbReference>
<dbReference type="SMART" id="SM00387">
    <property type="entry name" value="HATPase_c"/>
    <property type="match status" value="1"/>
</dbReference>